<evidence type="ECO:0000313" key="9">
    <source>
        <dbReference type="EMBL" id="MBO0906081.1"/>
    </source>
</evidence>
<dbReference type="RefSeq" id="WP_207352715.1">
    <property type="nucleotide sequence ID" value="NZ_JAFMPY010000031.1"/>
</dbReference>
<feature type="transmembrane region" description="Helical" evidence="7">
    <location>
        <begin position="402"/>
        <end position="423"/>
    </location>
</feature>
<dbReference type="InterPro" id="IPR036259">
    <property type="entry name" value="MFS_trans_sf"/>
</dbReference>
<feature type="transmembrane region" description="Helical" evidence="7">
    <location>
        <begin position="246"/>
        <end position="272"/>
    </location>
</feature>
<feature type="transmembrane region" description="Helical" evidence="7">
    <location>
        <begin position="313"/>
        <end position="330"/>
    </location>
</feature>
<dbReference type="CDD" id="cd06173">
    <property type="entry name" value="MFS_MefA_like"/>
    <property type="match status" value="1"/>
</dbReference>
<evidence type="ECO:0000256" key="5">
    <source>
        <dbReference type="ARBA" id="ARBA00022989"/>
    </source>
</evidence>
<evidence type="ECO:0000256" key="6">
    <source>
        <dbReference type="ARBA" id="ARBA00023136"/>
    </source>
</evidence>
<dbReference type="PANTHER" id="PTHR23513:SF11">
    <property type="entry name" value="STAPHYLOFERRIN A TRANSPORTER"/>
    <property type="match status" value="1"/>
</dbReference>
<gene>
    <name evidence="9" type="ORF">J1C47_20730</name>
</gene>
<comment type="subcellular location">
    <subcellularLocation>
        <location evidence="1">Cell membrane</location>
        <topology evidence="1">Multi-pass membrane protein</topology>
    </subcellularLocation>
</comment>
<keyword evidence="6 7" id="KW-0472">Membrane</keyword>
<evidence type="ECO:0000313" key="10">
    <source>
        <dbReference type="Proteomes" id="UP000664288"/>
    </source>
</evidence>
<dbReference type="Pfam" id="PF05977">
    <property type="entry name" value="MFS_3"/>
    <property type="match status" value="1"/>
</dbReference>
<dbReference type="PROSITE" id="PS50850">
    <property type="entry name" value="MFS"/>
    <property type="match status" value="1"/>
</dbReference>
<evidence type="ECO:0000259" key="8">
    <source>
        <dbReference type="PROSITE" id="PS50850"/>
    </source>
</evidence>
<reference evidence="9 10" key="1">
    <citation type="submission" date="2021-03" db="EMBL/GenBank/DDBJ databases">
        <title>Whole genome sequence of Jiella sp. MQZ13P-4.</title>
        <authorList>
            <person name="Tuo L."/>
        </authorList>
    </citation>
    <scope>NUCLEOTIDE SEQUENCE [LARGE SCALE GENOMIC DNA]</scope>
    <source>
        <strain evidence="9 10">MQZ13P-4</strain>
    </source>
</reference>
<proteinExistence type="predicted"/>
<protein>
    <submittedName>
        <fullName evidence="9">MFS transporter</fullName>
    </submittedName>
</protein>
<keyword evidence="4 7" id="KW-0812">Transmembrane</keyword>
<dbReference type="PANTHER" id="PTHR23513">
    <property type="entry name" value="INTEGRAL MEMBRANE EFFLUX PROTEIN-RELATED"/>
    <property type="match status" value="1"/>
</dbReference>
<keyword evidence="5 7" id="KW-1133">Transmembrane helix</keyword>
<dbReference type="Proteomes" id="UP000664288">
    <property type="component" value="Unassembled WGS sequence"/>
</dbReference>
<sequence>MPIRTTRGVIDVRFGSSVGEQLAPGGSRFFTALRHRNYRLLWIGTLVSNSGDWLDQVALNWLIVAQTGSALDLALVNLSRAVPILALTLVGGAIADRTERRRLLLRVQSVAMILAIVLTAMTIAGTTPVWALCLLAAGRGGVMAFNLPARHSLIPTLVPPKDVPNAVALNSVTINSTKVLGPMLAGILIARFGLATCFAVNAVSYLAVLLTLTAMDLPPFERRVRHSESLAGSIAAGLRYVATRRLLVLLVLVSLLPVFLGQPFIMLLALFAHDALHWGPVGLGVLTSAAGAGSVVGALAIGGFTELLRQGRVLLLLLVLFGTALIVLALNTVDLAAPVILIFAGAAYISYNTTLNTIMQMMVSDEYRGRVMSTLFLNRGLMPLGTAGAAALSAVIGIRATYAAMGASILVFAVALALLSPGLRRLKV</sequence>
<feature type="transmembrane region" description="Helical" evidence="7">
    <location>
        <begin position="188"/>
        <end position="215"/>
    </location>
</feature>
<dbReference type="SUPFAM" id="SSF103473">
    <property type="entry name" value="MFS general substrate transporter"/>
    <property type="match status" value="1"/>
</dbReference>
<evidence type="ECO:0000256" key="1">
    <source>
        <dbReference type="ARBA" id="ARBA00004651"/>
    </source>
</evidence>
<feature type="transmembrane region" description="Helical" evidence="7">
    <location>
        <begin position="278"/>
        <end position="301"/>
    </location>
</feature>
<evidence type="ECO:0000256" key="7">
    <source>
        <dbReference type="SAM" id="Phobius"/>
    </source>
</evidence>
<dbReference type="EMBL" id="JAFMPY010000031">
    <property type="protein sequence ID" value="MBO0906081.1"/>
    <property type="molecule type" value="Genomic_DNA"/>
</dbReference>
<feature type="transmembrane region" description="Helical" evidence="7">
    <location>
        <begin position="376"/>
        <end position="396"/>
    </location>
</feature>
<keyword evidence="2" id="KW-0813">Transport</keyword>
<evidence type="ECO:0000256" key="3">
    <source>
        <dbReference type="ARBA" id="ARBA00022475"/>
    </source>
</evidence>
<organism evidence="9 10">
    <name type="scientific">Jiella sonneratiae</name>
    <dbReference type="NCBI Taxonomy" id="2816856"/>
    <lineage>
        <taxon>Bacteria</taxon>
        <taxon>Pseudomonadati</taxon>
        <taxon>Pseudomonadota</taxon>
        <taxon>Alphaproteobacteria</taxon>
        <taxon>Hyphomicrobiales</taxon>
        <taxon>Aurantimonadaceae</taxon>
        <taxon>Jiella</taxon>
    </lineage>
</organism>
<dbReference type="InterPro" id="IPR020846">
    <property type="entry name" value="MFS_dom"/>
</dbReference>
<name>A0ABS3J8T4_9HYPH</name>
<feature type="transmembrane region" description="Helical" evidence="7">
    <location>
        <begin position="336"/>
        <end position="355"/>
    </location>
</feature>
<evidence type="ECO:0000256" key="4">
    <source>
        <dbReference type="ARBA" id="ARBA00022692"/>
    </source>
</evidence>
<evidence type="ECO:0000256" key="2">
    <source>
        <dbReference type="ARBA" id="ARBA00022448"/>
    </source>
</evidence>
<feature type="domain" description="Major facilitator superfamily (MFS) profile" evidence="8">
    <location>
        <begin position="37"/>
        <end position="424"/>
    </location>
</feature>
<keyword evidence="3" id="KW-1003">Cell membrane</keyword>
<dbReference type="InterPro" id="IPR010290">
    <property type="entry name" value="TM_effector"/>
</dbReference>
<feature type="transmembrane region" description="Helical" evidence="7">
    <location>
        <begin position="110"/>
        <end position="137"/>
    </location>
</feature>
<dbReference type="Gene3D" id="1.20.1250.20">
    <property type="entry name" value="MFS general substrate transporter like domains"/>
    <property type="match status" value="1"/>
</dbReference>
<accession>A0ABS3J8T4</accession>
<keyword evidence="10" id="KW-1185">Reference proteome</keyword>
<comment type="caution">
    <text evidence="9">The sequence shown here is derived from an EMBL/GenBank/DDBJ whole genome shotgun (WGS) entry which is preliminary data.</text>
</comment>